<dbReference type="AlphaFoldDB" id="A0A947GAY9"/>
<protein>
    <submittedName>
        <fullName evidence="1">Uncharacterized protein</fullName>
    </submittedName>
</protein>
<accession>A0A947GAY9</accession>
<evidence type="ECO:0000313" key="2">
    <source>
        <dbReference type="Proteomes" id="UP000766595"/>
    </source>
</evidence>
<dbReference type="Proteomes" id="UP000766595">
    <property type="component" value="Unassembled WGS sequence"/>
</dbReference>
<dbReference type="EMBL" id="JAHHZF010000004">
    <property type="protein sequence ID" value="MBT9289653.1"/>
    <property type="molecule type" value="Genomic_DNA"/>
</dbReference>
<organism evidence="1 2">
    <name type="scientific">Prosthecodimorpha staleyi</name>
    <dbReference type="NCBI Taxonomy" id="2840188"/>
    <lineage>
        <taxon>Bacteria</taxon>
        <taxon>Pseudomonadati</taxon>
        <taxon>Pseudomonadota</taxon>
        <taxon>Alphaproteobacteria</taxon>
        <taxon>Hyphomicrobiales</taxon>
        <taxon>Ancalomicrobiaceae</taxon>
        <taxon>Prosthecodimorpha</taxon>
    </lineage>
</organism>
<sequence>MDVRRFEELLDLRGDDLAAWPLDERTEALELVLTSPAASACLDEARRLRAAFAEPVPPAPTGLSDRIFAKAFALPRRHAAR</sequence>
<reference evidence="1 2" key="1">
    <citation type="submission" date="2021-06" db="EMBL/GenBank/DDBJ databases">
        <authorList>
            <person name="Grouzdev D.S."/>
            <person name="Koziaeva V."/>
        </authorList>
    </citation>
    <scope>NUCLEOTIDE SEQUENCE [LARGE SCALE GENOMIC DNA]</scope>
    <source>
        <strain evidence="1 2">22</strain>
    </source>
</reference>
<proteinExistence type="predicted"/>
<name>A0A947GAY9_9HYPH</name>
<evidence type="ECO:0000313" key="1">
    <source>
        <dbReference type="EMBL" id="MBT9289653.1"/>
    </source>
</evidence>
<dbReference type="RefSeq" id="WP_261968271.1">
    <property type="nucleotide sequence ID" value="NZ_JAHHZF010000004.1"/>
</dbReference>
<keyword evidence="2" id="KW-1185">Reference proteome</keyword>
<comment type="caution">
    <text evidence="1">The sequence shown here is derived from an EMBL/GenBank/DDBJ whole genome shotgun (WGS) entry which is preliminary data.</text>
</comment>
<gene>
    <name evidence="1" type="ORF">KL771_09320</name>
</gene>